<organism evidence="1 2">
    <name type="scientific">Perkinsus olseni</name>
    <name type="common">Perkinsus atlanticus</name>
    <dbReference type="NCBI Taxonomy" id="32597"/>
    <lineage>
        <taxon>Eukaryota</taxon>
        <taxon>Sar</taxon>
        <taxon>Alveolata</taxon>
        <taxon>Perkinsozoa</taxon>
        <taxon>Perkinsea</taxon>
        <taxon>Perkinsida</taxon>
        <taxon>Perkinsidae</taxon>
        <taxon>Perkinsus</taxon>
    </lineage>
</organism>
<dbReference type="AlphaFoldDB" id="A0A7J6NYG6"/>
<sequence length="169" mass="18921">MPSAETQLQGLTHVQELERRFIKSRVFLQGDVFYDRNRRILYGGDKASWGSPDIIVLCGALADAITLQEWCYKHDHQLFFRSEMQPLSSVLSTYQKRPVCVCDIGPMDDIEVYPVRAVAYVKGGISIEEVADFAAWSGLVLEAGYSDKSKSLIDFARGSYALSVLLSNC</sequence>
<evidence type="ECO:0000313" key="2">
    <source>
        <dbReference type="Proteomes" id="UP000541610"/>
    </source>
</evidence>
<reference evidence="1 2" key="1">
    <citation type="submission" date="2020-04" db="EMBL/GenBank/DDBJ databases">
        <title>Perkinsus olseni comparative genomics.</title>
        <authorList>
            <person name="Bogema D.R."/>
        </authorList>
    </citation>
    <scope>NUCLEOTIDE SEQUENCE [LARGE SCALE GENOMIC DNA]</scope>
    <source>
        <strain evidence="1">00978-12</strain>
    </source>
</reference>
<dbReference type="GO" id="GO:0050660">
    <property type="term" value="F:flavin adenine dinucleotide binding"/>
    <property type="evidence" value="ECO:0007669"/>
    <property type="project" value="InterPro"/>
</dbReference>
<proteinExistence type="predicted"/>
<evidence type="ECO:0000313" key="1">
    <source>
        <dbReference type="EMBL" id="KAF4688627.1"/>
    </source>
</evidence>
<dbReference type="EMBL" id="JABANP010000146">
    <property type="protein sequence ID" value="KAF4688627.1"/>
    <property type="molecule type" value="Genomic_DNA"/>
</dbReference>
<dbReference type="InterPro" id="IPR036318">
    <property type="entry name" value="FAD-bd_PCMH-like_sf"/>
</dbReference>
<accession>A0A7J6NYG6</accession>
<gene>
    <name evidence="1" type="ORF">FOZ60_002545</name>
</gene>
<comment type="caution">
    <text evidence="1">The sequence shown here is derived from an EMBL/GenBank/DDBJ whole genome shotgun (WGS) entry which is preliminary data.</text>
</comment>
<protein>
    <submittedName>
        <fullName evidence="1">Uncharacterized protein</fullName>
    </submittedName>
</protein>
<name>A0A7J6NYG6_PEROL</name>
<dbReference type="Proteomes" id="UP000541610">
    <property type="component" value="Unassembled WGS sequence"/>
</dbReference>
<dbReference type="SUPFAM" id="SSF56176">
    <property type="entry name" value="FAD-binding/transporter-associated domain-like"/>
    <property type="match status" value="1"/>
</dbReference>